<dbReference type="SFLD" id="SFLDS00003">
    <property type="entry name" value="Haloacid_Dehalogenase"/>
    <property type="match status" value="1"/>
</dbReference>
<dbReference type="SFLD" id="SFLDG01129">
    <property type="entry name" value="C1.5:_HAD__Beta-PGM__Phosphata"/>
    <property type="match status" value="1"/>
</dbReference>
<dbReference type="GO" id="GO:0008967">
    <property type="term" value="F:phosphoglycolate phosphatase activity"/>
    <property type="evidence" value="ECO:0007669"/>
    <property type="project" value="UniProtKB-EC"/>
</dbReference>
<dbReference type="NCBIfam" id="TIGR01428">
    <property type="entry name" value="HAD_type_II"/>
    <property type="match status" value="1"/>
</dbReference>
<accession>A0ABM8WMD1</accession>
<organism evidence="2 3">
    <name type="scientific">Cupriavidus respiraculi</name>
    <dbReference type="NCBI Taxonomy" id="195930"/>
    <lineage>
        <taxon>Bacteria</taxon>
        <taxon>Pseudomonadati</taxon>
        <taxon>Pseudomonadota</taxon>
        <taxon>Betaproteobacteria</taxon>
        <taxon>Burkholderiales</taxon>
        <taxon>Burkholderiaceae</taxon>
        <taxon>Cupriavidus</taxon>
    </lineage>
</organism>
<dbReference type="EMBL" id="CAJZAH010000001">
    <property type="protein sequence ID" value="CAG9168543.1"/>
    <property type="molecule type" value="Genomic_DNA"/>
</dbReference>
<dbReference type="InterPro" id="IPR036412">
    <property type="entry name" value="HAD-like_sf"/>
</dbReference>
<evidence type="ECO:0000313" key="2">
    <source>
        <dbReference type="EMBL" id="CAG9168543.1"/>
    </source>
</evidence>
<dbReference type="PANTHER" id="PTHR43316">
    <property type="entry name" value="HYDROLASE, HALOACID DELAHOGENASE-RELATED"/>
    <property type="match status" value="1"/>
</dbReference>
<dbReference type="Pfam" id="PF00702">
    <property type="entry name" value="Hydrolase"/>
    <property type="match status" value="1"/>
</dbReference>
<dbReference type="RefSeq" id="WP_224040203.1">
    <property type="nucleotide sequence ID" value="NZ_CAJZAH010000001.1"/>
</dbReference>
<dbReference type="InterPro" id="IPR006439">
    <property type="entry name" value="HAD-SF_hydro_IA"/>
</dbReference>
<dbReference type="InterPro" id="IPR051540">
    <property type="entry name" value="S-2-haloacid_dehalogenase"/>
</dbReference>
<dbReference type="PANTHER" id="PTHR43316:SF9">
    <property type="entry name" value="ACID DEHALOGENASE, PUTATIVE (AFU_ORTHOLOGUE AFUA_6G14460)-RELATED"/>
    <property type="match status" value="1"/>
</dbReference>
<gene>
    <name evidence="2" type="primary">gph</name>
    <name evidence="2" type="ORF">LMG21510_01123</name>
</gene>
<dbReference type="Gene3D" id="3.40.50.1000">
    <property type="entry name" value="HAD superfamily/HAD-like"/>
    <property type="match status" value="1"/>
</dbReference>
<reference evidence="2 3" key="1">
    <citation type="submission" date="2021-08" db="EMBL/GenBank/DDBJ databases">
        <authorList>
            <person name="Peeters C."/>
        </authorList>
    </citation>
    <scope>NUCLEOTIDE SEQUENCE [LARGE SCALE GENOMIC DNA]</scope>
    <source>
        <strain evidence="2 3">LMG 21510</strain>
    </source>
</reference>
<dbReference type="Proteomes" id="UP000721236">
    <property type="component" value="Unassembled WGS sequence"/>
</dbReference>
<proteinExistence type="predicted"/>
<dbReference type="SUPFAM" id="SSF56784">
    <property type="entry name" value="HAD-like"/>
    <property type="match status" value="1"/>
</dbReference>
<evidence type="ECO:0000256" key="1">
    <source>
        <dbReference type="ARBA" id="ARBA00022801"/>
    </source>
</evidence>
<dbReference type="EC" id="3.1.3.18" evidence="2"/>
<dbReference type="InterPro" id="IPR023214">
    <property type="entry name" value="HAD_sf"/>
</dbReference>
<sequence length="235" mass="26400">MTPTTRPEWLTFDCYGTLIQWDEGLLAYVGELLARKGSPDVDPGRFIAIYDEHEHRLEQTPPHRTFRDISALSLQYTLQALGLPYEASDASDLAAHIARMPPFPEVVDTLAWLKAQGFRLCIVSNTDDAIIAGNVAQLGGHIDRVVTAEQARAYKPSPRLFDHAHRELGVQRDELLHICASPHLDLTAARDMGFRCIWIDRGTVRKPLPDYVPDAVLPDLAQVPAVFDTWGWTRH</sequence>
<evidence type="ECO:0000313" key="3">
    <source>
        <dbReference type="Proteomes" id="UP000721236"/>
    </source>
</evidence>
<keyword evidence="3" id="KW-1185">Reference proteome</keyword>
<comment type="caution">
    <text evidence="2">The sequence shown here is derived from an EMBL/GenBank/DDBJ whole genome shotgun (WGS) entry which is preliminary data.</text>
</comment>
<name>A0ABM8WMD1_9BURK</name>
<keyword evidence="1 2" id="KW-0378">Hydrolase</keyword>
<dbReference type="PRINTS" id="PR00413">
    <property type="entry name" value="HADHALOGNASE"/>
</dbReference>
<dbReference type="InterPro" id="IPR006328">
    <property type="entry name" value="2-HAD"/>
</dbReference>
<protein>
    <submittedName>
        <fullName evidence="2">Phosphoglycolate phosphatase</fullName>
        <ecNumber evidence="2">3.1.3.18</ecNumber>
    </submittedName>
</protein>
<dbReference type="Gene3D" id="1.10.150.750">
    <property type="match status" value="1"/>
</dbReference>
<dbReference type="CDD" id="cd02588">
    <property type="entry name" value="HAD_L2-DEX"/>
    <property type="match status" value="1"/>
</dbReference>